<dbReference type="InParanoid" id="A0A177C3N9"/>
<dbReference type="OrthoDB" id="3796455at2759"/>
<sequence>MPPKKDDSAATVGDAITGFTSKETKMIAAAFVASTGPDKYDYELLATLTGNTAGSLKKMWPPVKRKVIEAHASFGTFLGGAAGEAAAAKPAPKPKANNGKKRKATSAEPEQEDEAGVEDAGKKKPGPKGRKKKADSVDAETEEKKPAVKRGRKKVKSEEDVADDEIMEEIAEETAAAAAQEEV</sequence>
<protein>
    <submittedName>
        <fullName evidence="2">Uncharacterized protein</fullName>
    </submittedName>
</protein>
<organism evidence="2 3">
    <name type="scientific">Paraphaeosphaeria sporulosa</name>
    <dbReference type="NCBI Taxonomy" id="1460663"/>
    <lineage>
        <taxon>Eukaryota</taxon>
        <taxon>Fungi</taxon>
        <taxon>Dikarya</taxon>
        <taxon>Ascomycota</taxon>
        <taxon>Pezizomycotina</taxon>
        <taxon>Dothideomycetes</taxon>
        <taxon>Pleosporomycetidae</taxon>
        <taxon>Pleosporales</taxon>
        <taxon>Massarineae</taxon>
        <taxon>Didymosphaeriaceae</taxon>
        <taxon>Paraphaeosphaeria</taxon>
    </lineage>
</organism>
<dbReference type="RefSeq" id="XP_018031645.1">
    <property type="nucleotide sequence ID" value="XM_018183202.1"/>
</dbReference>
<dbReference type="Proteomes" id="UP000077069">
    <property type="component" value="Unassembled WGS sequence"/>
</dbReference>
<dbReference type="EMBL" id="KV441557">
    <property type="protein sequence ID" value="OAG01280.1"/>
    <property type="molecule type" value="Genomic_DNA"/>
</dbReference>
<gene>
    <name evidence="2" type="ORF">CC84DRAFT_1220808</name>
</gene>
<evidence type="ECO:0000313" key="2">
    <source>
        <dbReference type="EMBL" id="OAG01280.1"/>
    </source>
</evidence>
<dbReference type="AlphaFoldDB" id="A0A177C3N9"/>
<dbReference type="GeneID" id="28766688"/>
<proteinExistence type="predicted"/>
<name>A0A177C3N9_9PLEO</name>
<evidence type="ECO:0000256" key="1">
    <source>
        <dbReference type="SAM" id="MobiDB-lite"/>
    </source>
</evidence>
<feature type="region of interest" description="Disordered" evidence="1">
    <location>
        <begin position="83"/>
        <end position="165"/>
    </location>
</feature>
<evidence type="ECO:0000313" key="3">
    <source>
        <dbReference type="Proteomes" id="UP000077069"/>
    </source>
</evidence>
<accession>A0A177C3N9</accession>
<reference evidence="2 3" key="1">
    <citation type="submission" date="2016-05" db="EMBL/GenBank/DDBJ databases">
        <title>Comparative analysis of secretome profiles of manganese(II)-oxidizing ascomycete fungi.</title>
        <authorList>
            <consortium name="DOE Joint Genome Institute"/>
            <person name="Zeiner C.A."/>
            <person name="Purvine S.O."/>
            <person name="Zink E.M."/>
            <person name="Wu S."/>
            <person name="Pasa-Tolic L."/>
            <person name="Chaput D.L."/>
            <person name="Haridas S."/>
            <person name="Grigoriev I.V."/>
            <person name="Santelli C.M."/>
            <person name="Hansel C.M."/>
        </authorList>
    </citation>
    <scope>NUCLEOTIDE SEQUENCE [LARGE SCALE GENOMIC DNA]</scope>
    <source>
        <strain evidence="2 3">AP3s5-JAC2a</strain>
    </source>
</reference>
<feature type="compositionally biased region" description="Basic residues" evidence="1">
    <location>
        <begin position="123"/>
        <end position="133"/>
    </location>
</feature>
<feature type="compositionally biased region" description="Low complexity" evidence="1">
    <location>
        <begin position="83"/>
        <end position="97"/>
    </location>
</feature>
<keyword evidence="3" id="KW-1185">Reference proteome</keyword>